<evidence type="ECO:0000313" key="2">
    <source>
        <dbReference type="Proteomes" id="UP001140513"/>
    </source>
</evidence>
<evidence type="ECO:0000313" key="1">
    <source>
        <dbReference type="EMBL" id="KAJ4359953.1"/>
    </source>
</evidence>
<name>A0A9W8XUU0_9PLEO</name>
<dbReference type="OrthoDB" id="3800962at2759"/>
<dbReference type="GeneID" id="80904042"/>
<gene>
    <name evidence="1" type="ORF">N0V89_000512</name>
</gene>
<dbReference type="RefSeq" id="XP_056076155.1">
    <property type="nucleotide sequence ID" value="XM_056209333.1"/>
</dbReference>
<sequence length="239" mass="28448">MGQFLTKLKSRRESTISITIRKQTKDFARVWLLFCDRVIIQQTAKQLNPSLYRDHWLFRNETGVEFYETRWTNRQHKYPSRLGRALITDNTCLDSVYVTFDKISQPLSCVQIVEWITVNPRPRLVLIRKQVVRAKEEILHEHDCIRITALDNSRYVLDLSGWQFGYDDYFFTWEEYKSKCMAPESPTTVRNPVVENIQIAERYSGYPSHLETIQLWKHNVTQASDRKLRRMTRGIKLTL</sequence>
<accession>A0A9W8XUU0</accession>
<reference evidence="1" key="1">
    <citation type="submission" date="2022-10" db="EMBL/GenBank/DDBJ databases">
        <title>Tapping the CABI collections for fungal endophytes: first genome assemblies for Collariella, Neodidymelliopsis, Ascochyta clinopodiicola, Didymella pomorum, Didymosphaeria variabile, Neocosmospora piperis and Neocucurbitaria cava.</title>
        <authorList>
            <person name="Hill R."/>
        </authorList>
    </citation>
    <scope>NUCLEOTIDE SEQUENCE</scope>
    <source>
        <strain evidence="1">IMI 356815</strain>
    </source>
</reference>
<protein>
    <submittedName>
        <fullName evidence="1">Uncharacterized protein</fullName>
    </submittedName>
</protein>
<keyword evidence="2" id="KW-1185">Reference proteome</keyword>
<organism evidence="1 2">
    <name type="scientific">Didymosphaeria variabile</name>
    <dbReference type="NCBI Taxonomy" id="1932322"/>
    <lineage>
        <taxon>Eukaryota</taxon>
        <taxon>Fungi</taxon>
        <taxon>Dikarya</taxon>
        <taxon>Ascomycota</taxon>
        <taxon>Pezizomycotina</taxon>
        <taxon>Dothideomycetes</taxon>
        <taxon>Pleosporomycetidae</taxon>
        <taxon>Pleosporales</taxon>
        <taxon>Massarineae</taxon>
        <taxon>Didymosphaeriaceae</taxon>
        <taxon>Didymosphaeria</taxon>
    </lineage>
</organism>
<comment type="caution">
    <text evidence="1">The sequence shown here is derived from an EMBL/GenBank/DDBJ whole genome shotgun (WGS) entry which is preliminary data.</text>
</comment>
<dbReference type="EMBL" id="JAPEUX010000001">
    <property type="protein sequence ID" value="KAJ4359953.1"/>
    <property type="molecule type" value="Genomic_DNA"/>
</dbReference>
<dbReference type="AlphaFoldDB" id="A0A9W8XUU0"/>
<proteinExistence type="predicted"/>
<dbReference type="Proteomes" id="UP001140513">
    <property type="component" value="Unassembled WGS sequence"/>
</dbReference>